<keyword evidence="2" id="KW-1185">Reference proteome</keyword>
<protein>
    <submittedName>
        <fullName evidence="1">Uncharacterized protein</fullName>
    </submittedName>
</protein>
<reference evidence="1 2" key="1">
    <citation type="journal article" date="2012" name="Science">
        <title>The Paleozoic origin of enzymatic lignin decomposition reconstructed from 31 fungal genomes.</title>
        <authorList>
            <person name="Floudas D."/>
            <person name="Binder M."/>
            <person name="Riley R."/>
            <person name="Barry K."/>
            <person name="Blanchette R.A."/>
            <person name="Henrissat B."/>
            <person name="Martinez A.T."/>
            <person name="Otillar R."/>
            <person name="Spatafora J.W."/>
            <person name="Yadav J.S."/>
            <person name="Aerts A."/>
            <person name="Benoit I."/>
            <person name="Boyd A."/>
            <person name="Carlson A."/>
            <person name="Copeland A."/>
            <person name="Coutinho P.M."/>
            <person name="de Vries R.P."/>
            <person name="Ferreira P."/>
            <person name="Findley K."/>
            <person name="Foster B."/>
            <person name="Gaskell J."/>
            <person name="Glotzer D."/>
            <person name="Gorecki P."/>
            <person name="Heitman J."/>
            <person name="Hesse C."/>
            <person name="Hori C."/>
            <person name="Igarashi K."/>
            <person name="Jurgens J.A."/>
            <person name="Kallen N."/>
            <person name="Kersten P."/>
            <person name="Kohler A."/>
            <person name="Kuees U."/>
            <person name="Kumar T.K.A."/>
            <person name="Kuo A."/>
            <person name="LaButti K."/>
            <person name="Larrondo L.F."/>
            <person name="Lindquist E."/>
            <person name="Ling A."/>
            <person name="Lombard V."/>
            <person name="Lucas S."/>
            <person name="Lundell T."/>
            <person name="Martin R."/>
            <person name="McLaughlin D.J."/>
            <person name="Morgenstern I."/>
            <person name="Morin E."/>
            <person name="Murat C."/>
            <person name="Nagy L.G."/>
            <person name="Nolan M."/>
            <person name="Ohm R.A."/>
            <person name="Patyshakuliyeva A."/>
            <person name="Rokas A."/>
            <person name="Ruiz-Duenas F.J."/>
            <person name="Sabat G."/>
            <person name="Salamov A."/>
            <person name="Samejima M."/>
            <person name="Schmutz J."/>
            <person name="Slot J.C."/>
            <person name="St John F."/>
            <person name="Stenlid J."/>
            <person name="Sun H."/>
            <person name="Sun S."/>
            <person name="Syed K."/>
            <person name="Tsang A."/>
            <person name="Wiebenga A."/>
            <person name="Young D."/>
            <person name="Pisabarro A."/>
            <person name="Eastwood D.C."/>
            <person name="Martin F."/>
            <person name="Cullen D."/>
            <person name="Grigoriev I.V."/>
            <person name="Hibbett D.S."/>
        </authorList>
    </citation>
    <scope>NUCLEOTIDE SEQUENCE [LARGE SCALE GENOMIC DNA]</scope>
    <source>
        <strain evidence="1 2">DJM-731 SS1</strain>
    </source>
</reference>
<dbReference type="AlphaFoldDB" id="M5G6T7"/>
<gene>
    <name evidence="1" type="ORF">DACRYDRAFT_20956</name>
</gene>
<evidence type="ECO:0000313" key="1">
    <source>
        <dbReference type="EMBL" id="EJU04419.1"/>
    </source>
</evidence>
<dbReference type="GeneID" id="63687227"/>
<dbReference type="RefSeq" id="XP_040631313.1">
    <property type="nucleotide sequence ID" value="XM_040772165.1"/>
</dbReference>
<sequence>MADRLKAFKIADVEDVSLASLNESAANFLLQKMKGALSGSSLDQPFPMNFKLTYAEVNRAMRIISVPCLSS</sequence>
<dbReference type="Proteomes" id="UP000030653">
    <property type="component" value="Unassembled WGS sequence"/>
</dbReference>
<organism evidence="1 2">
    <name type="scientific">Dacryopinax primogenitus (strain DJM 731)</name>
    <name type="common">Brown rot fungus</name>
    <dbReference type="NCBI Taxonomy" id="1858805"/>
    <lineage>
        <taxon>Eukaryota</taxon>
        <taxon>Fungi</taxon>
        <taxon>Dikarya</taxon>
        <taxon>Basidiomycota</taxon>
        <taxon>Agaricomycotina</taxon>
        <taxon>Dacrymycetes</taxon>
        <taxon>Dacrymycetales</taxon>
        <taxon>Dacrymycetaceae</taxon>
        <taxon>Dacryopinax</taxon>
    </lineage>
</organism>
<dbReference type="HOGENOM" id="CLU_2739955_0_0_1"/>
<proteinExistence type="predicted"/>
<dbReference type="EMBL" id="JH795858">
    <property type="protein sequence ID" value="EJU04419.1"/>
    <property type="molecule type" value="Genomic_DNA"/>
</dbReference>
<evidence type="ECO:0000313" key="2">
    <source>
        <dbReference type="Proteomes" id="UP000030653"/>
    </source>
</evidence>
<name>M5G6T7_DACPD</name>
<accession>M5G6T7</accession>